<evidence type="ECO:0000313" key="2">
    <source>
        <dbReference type="Proteomes" id="UP000499080"/>
    </source>
</evidence>
<accession>A0A4Y2DMI6</accession>
<name>A0A4Y2DMI6_ARAVE</name>
<dbReference type="AlphaFoldDB" id="A0A4Y2DMI6"/>
<dbReference type="EMBL" id="BGPR01000382">
    <property type="protein sequence ID" value="GBM17018.1"/>
    <property type="molecule type" value="Genomic_DNA"/>
</dbReference>
<dbReference type="Proteomes" id="UP000499080">
    <property type="component" value="Unassembled WGS sequence"/>
</dbReference>
<gene>
    <name evidence="1" type="ORF">AVEN_133292_1</name>
</gene>
<proteinExistence type="predicted"/>
<protein>
    <submittedName>
        <fullName evidence="1">Uncharacterized protein</fullName>
    </submittedName>
</protein>
<organism evidence="1 2">
    <name type="scientific">Araneus ventricosus</name>
    <name type="common">Orbweaver spider</name>
    <name type="synonym">Epeira ventricosa</name>
    <dbReference type="NCBI Taxonomy" id="182803"/>
    <lineage>
        <taxon>Eukaryota</taxon>
        <taxon>Metazoa</taxon>
        <taxon>Ecdysozoa</taxon>
        <taxon>Arthropoda</taxon>
        <taxon>Chelicerata</taxon>
        <taxon>Arachnida</taxon>
        <taxon>Araneae</taxon>
        <taxon>Araneomorphae</taxon>
        <taxon>Entelegynae</taxon>
        <taxon>Araneoidea</taxon>
        <taxon>Araneidae</taxon>
        <taxon>Araneus</taxon>
    </lineage>
</organism>
<comment type="caution">
    <text evidence="1">The sequence shown here is derived from an EMBL/GenBank/DDBJ whole genome shotgun (WGS) entry which is preliminary data.</text>
</comment>
<keyword evidence="2" id="KW-1185">Reference proteome</keyword>
<evidence type="ECO:0000313" key="1">
    <source>
        <dbReference type="EMBL" id="GBM17018.1"/>
    </source>
</evidence>
<reference evidence="1 2" key="1">
    <citation type="journal article" date="2019" name="Sci. Rep.">
        <title>Orb-weaving spider Araneus ventricosus genome elucidates the spidroin gene catalogue.</title>
        <authorList>
            <person name="Kono N."/>
            <person name="Nakamura H."/>
            <person name="Ohtoshi R."/>
            <person name="Moran D.A.P."/>
            <person name="Shinohara A."/>
            <person name="Yoshida Y."/>
            <person name="Fujiwara M."/>
            <person name="Mori M."/>
            <person name="Tomita M."/>
            <person name="Arakawa K."/>
        </authorList>
    </citation>
    <scope>NUCLEOTIDE SEQUENCE [LARGE SCALE GENOMIC DNA]</scope>
</reference>
<sequence length="89" mass="10344">MVYSLLTFIASKFLDSPHCTCGMMGDVDHNIFSCPLTKKFHPIRPAYQHKRAWFNNIFTNRQSVTKMKGAFKPSRNIYGDTLTQERENN</sequence>
<dbReference type="OrthoDB" id="6437659at2759"/>